<accession>A0A6A6DNC8</accession>
<name>A0A6A6DNC8_9PEZI</name>
<dbReference type="Proteomes" id="UP000800200">
    <property type="component" value="Unassembled WGS sequence"/>
</dbReference>
<evidence type="ECO:0000313" key="3">
    <source>
        <dbReference type="EMBL" id="KAF2180503.1"/>
    </source>
</evidence>
<dbReference type="InterPro" id="IPR049326">
    <property type="entry name" value="Rhodopsin_dom_fungi"/>
</dbReference>
<dbReference type="OrthoDB" id="3918601at2759"/>
<keyword evidence="1" id="KW-0812">Transmembrane</keyword>
<gene>
    <name evidence="3" type="ORF">K469DRAFT_692705</name>
</gene>
<keyword evidence="4" id="KW-1185">Reference proteome</keyword>
<evidence type="ECO:0000256" key="1">
    <source>
        <dbReference type="SAM" id="Phobius"/>
    </source>
</evidence>
<keyword evidence="1" id="KW-0472">Membrane</keyword>
<proteinExistence type="predicted"/>
<protein>
    <recommendedName>
        <fullName evidence="2">Rhodopsin domain-containing protein</fullName>
    </recommendedName>
</protein>
<dbReference type="EMBL" id="ML994657">
    <property type="protein sequence ID" value="KAF2180503.1"/>
    <property type="molecule type" value="Genomic_DNA"/>
</dbReference>
<feature type="domain" description="Rhodopsin" evidence="2">
    <location>
        <begin position="50"/>
        <end position="140"/>
    </location>
</feature>
<dbReference type="AlphaFoldDB" id="A0A6A6DNC8"/>
<evidence type="ECO:0000313" key="4">
    <source>
        <dbReference type="Proteomes" id="UP000800200"/>
    </source>
</evidence>
<dbReference type="Pfam" id="PF20684">
    <property type="entry name" value="Fung_rhodopsin"/>
    <property type="match status" value="1"/>
</dbReference>
<feature type="transmembrane region" description="Helical" evidence="1">
    <location>
        <begin position="101"/>
        <end position="122"/>
    </location>
</feature>
<organism evidence="3 4">
    <name type="scientific">Zopfia rhizophila CBS 207.26</name>
    <dbReference type="NCBI Taxonomy" id="1314779"/>
    <lineage>
        <taxon>Eukaryota</taxon>
        <taxon>Fungi</taxon>
        <taxon>Dikarya</taxon>
        <taxon>Ascomycota</taxon>
        <taxon>Pezizomycotina</taxon>
        <taxon>Dothideomycetes</taxon>
        <taxon>Dothideomycetes incertae sedis</taxon>
        <taxon>Zopfiaceae</taxon>
        <taxon>Zopfia</taxon>
    </lineage>
</organism>
<reference evidence="3" key="1">
    <citation type="journal article" date="2020" name="Stud. Mycol.">
        <title>101 Dothideomycetes genomes: a test case for predicting lifestyles and emergence of pathogens.</title>
        <authorList>
            <person name="Haridas S."/>
            <person name="Albert R."/>
            <person name="Binder M."/>
            <person name="Bloem J."/>
            <person name="Labutti K."/>
            <person name="Salamov A."/>
            <person name="Andreopoulos B."/>
            <person name="Baker S."/>
            <person name="Barry K."/>
            <person name="Bills G."/>
            <person name="Bluhm B."/>
            <person name="Cannon C."/>
            <person name="Castanera R."/>
            <person name="Culley D."/>
            <person name="Daum C."/>
            <person name="Ezra D."/>
            <person name="Gonzalez J."/>
            <person name="Henrissat B."/>
            <person name="Kuo A."/>
            <person name="Liang C."/>
            <person name="Lipzen A."/>
            <person name="Lutzoni F."/>
            <person name="Magnuson J."/>
            <person name="Mondo S."/>
            <person name="Nolan M."/>
            <person name="Ohm R."/>
            <person name="Pangilinan J."/>
            <person name="Park H.-J."/>
            <person name="Ramirez L."/>
            <person name="Alfaro M."/>
            <person name="Sun H."/>
            <person name="Tritt A."/>
            <person name="Yoshinaga Y."/>
            <person name="Zwiers L.-H."/>
            <person name="Turgeon B."/>
            <person name="Goodwin S."/>
            <person name="Spatafora J."/>
            <person name="Crous P."/>
            <person name="Grigoriev I."/>
        </authorList>
    </citation>
    <scope>NUCLEOTIDE SEQUENCE</scope>
    <source>
        <strain evidence="3">CBS 207.26</strain>
    </source>
</reference>
<keyword evidence="1" id="KW-1133">Transmembrane helix</keyword>
<feature type="transmembrane region" description="Helical" evidence="1">
    <location>
        <begin position="20"/>
        <end position="38"/>
    </location>
</feature>
<sequence>MLSGGVRVDTSDKDLPLNIINWILLVMMWLAAFIKLVLSDAQVENYQKASMGSFVLENNRIDMGQTGFASQLMYAVSLGFAKQIILQLFANLSRNSRRRHAVYGVMSSNLVLSIAILFPIAFQCIPDGSSILSPKCFNQANFESTPFELAKLVADVPRPHSGKHLQ</sequence>
<evidence type="ECO:0000259" key="2">
    <source>
        <dbReference type="Pfam" id="PF20684"/>
    </source>
</evidence>